<protein>
    <recommendedName>
        <fullName evidence="9">Tryptophan synthase alpha chain</fullName>
        <ecNumber evidence="9">4.2.1.20</ecNumber>
    </recommendedName>
</protein>
<feature type="active site" description="Proton acceptor" evidence="9">
    <location>
        <position position="57"/>
    </location>
</feature>
<dbReference type="InterPro" id="IPR018204">
    <property type="entry name" value="Trp_synthase_alpha_AS"/>
</dbReference>
<evidence type="ECO:0000256" key="9">
    <source>
        <dbReference type="HAMAP-Rule" id="MF_00131"/>
    </source>
</evidence>
<gene>
    <name evidence="9" type="primary">trpA</name>
    <name evidence="11" type="ORF">GO621_08340</name>
</gene>
<evidence type="ECO:0000313" key="12">
    <source>
        <dbReference type="Proteomes" id="UP000462014"/>
    </source>
</evidence>
<dbReference type="InterPro" id="IPR013785">
    <property type="entry name" value="Aldolase_TIM"/>
</dbReference>
<keyword evidence="6 9" id="KW-0057">Aromatic amino acid biosynthesis</keyword>
<comment type="catalytic activity">
    <reaction evidence="8 9">
        <text>(1S,2R)-1-C-(indol-3-yl)glycerol 3-phosphate + L-serine = D-glyceraldehyde 3-phosphate + L-tryptophan + H2O</text>
        <dbReference type="Rhea" id="RHEA:10532"/>
        <dbReference type="ChEBI" id="CHEBI:15377"/>
        <dbReference type="ChEBI" id="CHEBI:33384"/>
        <dbReference type="ChEBI" id="CHEBI:57912"/>
        <dbReference type="ChEBI" id="CHEBI:58866"/>
        <dbReference type="ChEBI" id="CHEBI:59776"/>
        <dbReference type="EC" id="4.2.1.20"/>
    </reaction>
</comment>
<dbReference type="GO" id="GO:0005829">
    <property type="term" value="C:cytosol"/>
    <property type="evidence" value="ECO:0007669"/>
    <property type="project" value="TreeGrafter"/>
</dbReference>
<feature type="active site" description="Proton acceptor" evidence="9">
    <location>
        <position position="46"/>
    </location>
</feature>
<dbReference type="PANTHER" id="PTHR43406:SF1">
    <property type="entry name" value="TRYPTOPHAN SYNTHASE ALPHA CHAIN, CHLOROPLASTIC"/>
    <property type="match status" value="1"/>
</dbReference>
<comment type="similarity">
    <text evidence="9 10">Belongs to the TrpA family.</text>
</comment>
<accession>A0A7K1SW43</accession>
<organism evidence="11 12">
    <name type="scientific">Mucilaginibacter arboris</name>
    <dbReference type="NCBI Taxonomy" id="2682090"/>
    <lineage>
        <taxon>Bacteria</taxon>
        <taxon>Pseudomonadati</taxon>
        <taxon>Bacteroidota</taxon>
        <taxon>Sphingobacteriia</taxon>
        <taxon>Sphingobacteriales</taxon>
        <taxon>Sphingobacteriaceae</taxon>
        <taxon>Mucilaginibacter</taxon>
    </lineage>
</organism>
<keyword evidence="5 9" id="KW-0822">Tryptophan biosynthesis</keyword>
<dbReference type="RefSeq" id="WP_157565949.1">
    <property type="nucleotide sequence ID" value="NZ_WPIK01000006.1"/>
</dbReference>
<dbReference type="Gene3D" id="3.20.20.70">
    <property type="entry name" value="Aldolase class I"/>
    <property type="match status" value="1"/>
</dbReference>
<dbReference type="Pfam" id="PF00290">
    <property type="entry name" value="Trp_syntA"/>
    <property type="match status" value="1"/>
</dbReference>
<evidence type="ECO:0000256" key="6">
    <source>
        <dbReference type="ARBA" id="ARBA00023141"/>
    </source>
</evidence>
<evidence type="ECO:0000256" key="8">
    <source>
        <dbReference type="ARBA" id="ARBA00049047"/>
    </source>
</evidence>
<evidence type="ECO:0000256" key="3">
    <source>
        <dbReference type="ARBA" id="ARBA00011270"/>
    </source>
</evidence>
<dbReference type="EMBL" id="WPIK01000006">
    <property type="protein sequence ID" value="MVN21545.1"/>
    <property type="molecule type" value="Genomic_DNA"/>
</dbReference>
<name>A0A7K1SW43_9SPHI</name>
<dbReference type="EC" id="4.2.1.20" evidence="9"/>
<comment type="pathway">
    <text evidence="2 9">Amino-acid biosynthesis; L-tryptophan biosynthesis; L-tryptophan from chorismate: step 5/5.</text>
</comment>
<dbReference type="AlphaFoldDB" id="A0A7K1SW43"/>
<evidence type="ECO:0000313" key="11">
    <source>
        <dbReference type="EMBL" id="MVN21545.1"/>
    </source>
</evidence>
<dbReference type="FunFam" id="3.20.20.70:FF:000037">
    <property type="entry name" value="Tryptophan synthase alpha chain"/>
    <property type="match status" value="1"/>
</dbReference>
<reference evidence="11 12" key="1">
    <citation type="submission" date="2019-12" db="EMBL/GenBank/DDBJ databases">
        <title>Mucilaginibacter sp. HMF7410 genome sequencing and assembly.</title>
        <authorList>
            <person name="Kang H."/>
            <person name="Cha I."/>
            <person name="Kim H."/>
            <person name="Joh K."/>
        </authorList>
    </citation>
    <scope>NUCLEOTIDE SEQUENCE [LARGE SCALE GENOMIC DNA]</scope>
    <source>
        <strain evidence="11 12">HMF7410</strain>
    </source>
</reference>
<evidence type="ECO:0000256" key="1">
    <source>
        <dbReference type="ARBA" id="ARBA00003365"/>
    </source>
</evidence>
<dbReference type="UniPathway" id="UPA00035">
    <property type="reaction ID" value="UER00044"/>
</dbReference>
<evidence type="ECO:0000256" key="10">
    <source>
        <dbReference type="RuleBase" id="RU003662"/>
    </source>
</evidence>
<keyword evidence="12" id="KW-1185">Reference proteome</keyword>
<sequence>MNRLNQLFSTRKENLLSIYYTAGFPELNATVNIAEALEKAGADFLEIGFPYSDPLADGPTIQHSSQTALENGMNLNVLFEQLKDLRKRVSIPVLLMGYFNPVVQYGVEKFCKKAVEVGADGVIIPDLPMYEYESLYKQYFLENNLSNIFLVTPQTSEERIRKIDNLSQSFIYLLSSSSITGKNLEVSENVERYFERIQNLKLKNPTVIGFGISSHAAFSKACIYANAAIVGSAFVKMLASEKDYLNKIPAFIDRIKNEGVIV</sequence>
<dbReference type="Proteomes" id="UP000462014">
    <property type="component" value="Unassembled WGS sequence"/>
</dbReference>
<evidence type="ECO:0000256" key="5">
    <source>
        <dbReference type="ARBA" id="ARBA00022822"/>
    </source>
</evidence>
<dbReference type="InterPro" id="IPR011060">
    <property type="entry name" value="RibuloseP-bd_barrel"/>
</dbReference>
<comment type="function">
    <text evidence="1 9">The alpha subunit is responsible for the aldol cleavage of indoleglycerol phosphate to indole and glyceraldehyde 3-phosphate.</text>
</comment>
<dbReference type="PROSITE" id="PS00167">
    <property type="entry name" value="TRP_SYNTHASE_ALPHA"/>
    <property type="match status" value="1"/>
</dbReference>
<dbReference type="CDD" id="cd04724">
    <property type="entry name" value="Tryptophan_synthase_alpha"/>
    <property type="match status" value="1"/>
</dbReference>
<comment type="caution">
    <text evidence="11">The sequence shown here is derived from an EMBL/GenBank/DDBJ whole genome shotgun (WGS) entry which is preliminary data.</text>
</comment>
<dbReference type="InterPro" id="IPR002028">
    <property type="entry name" value="Trp_synthase_suA"/>
</dbReference>
<comment type="subunit">
    <text evidence="3 9">Tetramer of two alpha and two beta chains.</text>
</comment>
<proteinExistence type="inferred from homology"/>
<evidence type="ECO:0000256" key="7">
    <source>
        <dbReference type="ARBA" id="ARBA00023239"/>
    </source>
</evidence>
<dbReference type="SUPFAM" id="SSF51366">
    <property type="entry name" value="Ribulose-phoshate binding barrel"/>
    <property type="match status" value="1"/>
</dbReference>
<dbReference type="GO" id="GO:0004834">
    <property type="term" value="F:tryptophan synthase activity"/>
    <property type="evidence" value="ECO:0007669"/>
    <property type="project" value="UniProtKB-UniRule"/>
</dbReference>
<dbReference type="NCBIfam" id="TIGR00262">
    <property type="entry name" value="trpA"/>
    <property type="match status" value="1"/>
</dbReference>
<keyword evidence="4 9" id="KW-0028">Amino-acid biosynthesis</keyword>
<dbReference type="HAMAP" id="MF_00131">
    <property type="entry name" value="Trp_synth_alpha"/>
    <property type="match status" value="1"/>
</dbReference>
<evidence type="ECO:0000256" key="4">
    <source>
        <dbReference type="ARBA" id="ARBA00022605"/>
    </source>
</evidence>
<keyword evidence="7 9" id="KW-0456">Lyase</keyword>
<evidence type="ECO:0000256" key="2">
    <source>
        <dbReference type="ARBA" id="ARBA00004733"/>
    </source>
</evidence>
<dbReference type="PANTHER" id="PTHR43406">
    <property type="entry name" value="TRYPTOPHAN SYNTHASE, ALPHA CHAIN"/>
    <property type="match status" value="1"/>
</dbReference>